<accession>A0A7C2ZN21</accession>
<proteinExistence type="predicted"/>
<evidence type="ECO:0008006" key="2">
    <source>
        <dbReference type="Google" id="ProtNLM"/>
    </source>
</evidence>
<dbReference type="SUPFAM" id="SSF52833">
    <property type="entry name" value="Thioredoxin-like"/>
    <property type="match status" value="1"/>
</dbReference>
<comment type="caution">
    <text evidence="1">The sequence shown here is derived from an EMBL/GenBank/DDBJ whole genome shotgun (WGS) entry which is preliminary data.</text>
</comment>
<evidence type="ECO:0000313" key="1">
    <source>
        <dbReference type="EMBL" id="HEW52659.1"/>
    </source>
</evidence>
<organism evidence="1">
    <name type="scientific">Ignisphaera aggregans</name>
    <dbReference type="NCBI Taxonomy" id="334771"/>
    <lineage>
        <taxon>Archaea</taxon>
        <taxon>Thermoproteota</taxon>
        <taxon>Thermoprotei</taxon>
        <taxon>Desulfurococcales</taxon>
        <taxon>Desulfurococcaceae</taxon>
        <taxon>Ignisphaera</taxon>
    </lineage>
</organism>
<dbReference type="InterPro" id="IPR036249">
    <property type="entry name" value="Thioredoxin-like_sf"/>
</dbReference>
<name>A0A7C2ZN21_9CREN</name>
<sequence>MDLPEEDGIYSYVGGRWQRLSVEGPLVPETDGIHVIYFRNSKCPGCRSFDGVWREFVQMHYSVVNIFVIQCKSFFVECSDSSASDTFVFYLVFETPQVVALVVESGYPVYIEREVGVLDAETLRSFVLGVRERMSTAPLDESGEEGEGIYIDISTKNWKKIVEQLKKLVIEGKALRELCDERGCKIVVG</sequence>
<reference evidence="1" key="1">
    <citation type="journal article" date="2020" name="mSystems">
        <title>Genome- and Community-Level Interaction Insights into Carbon Utilization and Element Cycling Functions of Hydrothermarchaeota in Hydrothermal Sediment.</title>
        <authorList>
            <person name="Zhou Z."/>
            <person name="Liu Y."/>
            <person name="Xu W."/>
            <person name="Pan J."/>
            <person name="Luo Z.H."/>
            <person name="Li M."/>
        </authorList>
    </citation>
    <scope>NUCLEOTIDE SEQUENCE [LARGE SCALE GENOMIC DNA]</scope>
    <source>
        <strain evidence="1">SpSt-16</strain>
    </source>
</reference>
<dbReference type="EMBL" id="DSGT01000002">
    <property type="protein sequence ID" value="HEW52659.1"/>
    <property type="molecule type" value="Genomic_DNA"/>
</dbReference>
<gene>
    <name evidence="1" type="ORF">ENO77_00515</name>
</gene>
<protein>
    <recommendedName>
        <fullName evidence="2">Thioredoxin</fullName>
    </recommendedName>
</protein>
<dbReference type="AlphaFoldDB" id="A0A7C2ZN21"/>